<dbReference type="Pfam" id="PF00487">
    <property type="entry name" value="FA_desaturase"/>
    <property type="match status" value="1"/>
</dbReference>
<evidence type="ECO:0000256" key="1">
    <source>
        <dbReference type="SAM" id="Phobius"/>
    </source>
</evidence>
<dbReference type="GO" id="GO:0008610">
    <property type="term" value="P:lipid biosynthetic process"/>
    <property type="evidence" value="ECO:0007669"/>
    <property type="project" value="UniProtKB-ARBA"/>
</dbReference>
<reference evidence="3" key="1">
    <citation type="submission" date="2018-06" db="EMBL/GenBank/DDBJ databases">
        <authorList>
            <person name="Zhirakovskaya E."/>
        </authorList>
    </citation>
    <scope>NUCLEOTIDE SEQUENCE</scope>
</reference>
<dbReference type="AlphaFoldDB" id="A0A3B0Y9F1"/>
<feature type="transmembrane region" description="Helical" evidence="1">
    <location>
        <begin position="20"/>
        <end position="39"/>
    </location>
</feature>
<dbReference type="CDD" id="cd03510">
    <property type="entry name" value="Rhizobitoxine-FADS-like"/>
    <property type="match status" value="1"/>
</dbReference>
<protein>
    <submittedName>
        <fullName evidence="3">Fatty acid desaturase</fullName>
    </submittedName>
</protein>
<dbReference type="InterPro" id="IPR012171">
    <property type="entry name" value="Fatty_acid_desaturase"/>
</dbReference>
<proteinExistence type="predicted"/>
<dbReference type="EMBL" id="UOFL01000131">
    <property type="protein sequence ID" value="VAW77428.1"/>
    <property type="molecule type" value="Genomic_DNA"/>
</dbReference>
<dbReference type="PANTHER" id="PTHR19353:SF19">
    <property type="entry name" value="DELTA(5) FATTY ACID DESATURASE C-RELATED"/>
    <property type="match status" value="1"/>
</dbReference>
<dbReference type="InterPro" id="IPR005804">
    <property type="entry name" value="FA_desaturase_dom"/>
</dbReference>
<evidence type="ECO:0000259" key="2">
    <source>
        <dbReference type="Pfam" id="PF00487"/>
    </source>
</evidence>
<feature type="transmembrane region" description="Helical" evidence="1">
    <location>
        <begin position="197"/>
        <end position="215"/>
    </location>
</feature>
<keyword evidence="1" id="KW-1133">Transmembrane helix</keyword>
<dbReference type="PANTHER" id="PTHR19353">
    <property type="entry name" value="FATTY ACID DESATURASE 2"/>
    <property type="match status" value="1"/>
</dbReference>
<dbReference type="GO" id="GO:0016717">
    <property type="term" value="F:oxidoreductase activity, acting on paired donors, with oxidation of a pair of donors resulting in the reduction of molecular oxygen to two molecules of water"/>
    <property type="evidence" value="ECO:0007669"/>
    <property type="project" value="TreeGrafter"/>
</dbReference>
<evidence type="ECO:0000313" key="3">
    <source>
        <dbReference type="EMBL" id="VAW77428.1"/>
    </source>
</evidence>
<gene>
    <name evidence="3" type="ORF">MNBD_GAMMA12-1446</name>
</gene>
<organism evidence="3">
    <name type="scientific">hydrothermal vent metagenome</name>
    <dbReference type="NCBI Taxonomy" id="652676"/>
    <lineage>
        <taxon>unclassified sequences</taxon>
        <taxon>metagenomes</taxon>
        <taxon>ecological metagenomes</taxon>
    </lineage>
</organism>
<feature type="transmembrane region" description="Helical" evidence="1">
    <location>
        <begin position="173"/>
        <end position="191"/>
    </location>
</feature>
<feature type="domain" description="Fatty acid desaturase" evidence="2">
    <location>
        <begin position="41"/>
        <end position="281"/>
    </location>
</feature>
<dbReference type="GO" id="GO:0016020">
    <property type="term" value="C:membrane"/>
    <property type="evidence" value="ECO:0007669"/>
    <property type="project" value="TreeGrafter"/>
</dbReference>
<name>A0A3B0Y9F1_9ZZZZ</name>
<sequence>MLPLSLPNHLTQISLFKSLAALLADWLLIGVCFAVVIWYPHVISYTLAAIIIARTQLALAVLMHESAHGVFHTNRRLNDTLGQVLTAAPLFLSMYVYRQGHMQHHVAPMSSDDPISVVFGIGDYPISRKQLCWRLFKDLTSIAYFQTLYDLLNGKSKQALQKIKVKSKKSRKVFVVASILAVNGLLFAVLFTLGHGLLYFVLWLLPALTLLQVFARIRAITEHAGYPPGDDQAKNARTIVKSSWQTFFFGPHCIHYHIEHHLNVRAPFYRLPDIHAYLQENGKLPQENLYSGYGKVLADVTF</sequence>
<accession>A0A3B0Y9F1</accession>
<keyword evidence="1" id="KW-0812">Transmembrane</keyword>
<keyword evidence="1" id="KW-0472">Membrane</keyword>